<dbReference type="Proteomes" id="UP000255163">
    <property type="component" value="Unassembled WGS sequence"/>
</dbReference>
<name>A0A376FFJ8_ENTAS</name>
<dbReference type="AlphaFoldDB" id="A0A376FFJ8"/>
<evidence type="ECO:0000313" key="1">
    <source>
        <dbReference type="EMBL" id="STD22941.1"/>
    </source>
</evidence>
<organism evidence="1 2">
    <name type="scientific">Enterobacter asburiae</name>
    <dbReference type="NCBI Taxonomy" id="61645"/>
    <lineage>
        <taxon>Bacteria</taxon>
        <taxon>Pseudomonadati</taxon>
        <taxon>Pseudomonadota</taxon>
        <taxon>Gammaproteobacteria</taxon>
        <taxon>Enterobacterales</taxon>
        <taxon>Enterobacteriaceae</taxon>
        <taxon>Enterobacter</taxon>
        <taxon>Enterobacter cloacae complex</taxon>
    </lineage>
</organism>
<evidence type="ECO:0000313" key="2">
    <source>
        <dbReference type="Proteomes" id="UP000255163"/>
    </source>
</evidence>
<reference evidence="1 2" key="1">
    <citation type="submission" date="2018-06" db="EMBL/GenBank/DDBJ databases">
        <authorList>
            <consortium name="Pathogen Informatics"/>
            <person name="Doyle S."/>
        </authorList>
    </citation>
    <scope>NUCLEOTIDE SEQUENCE [LARGE SCALE GENOMIC DNA]</scope>
    <source>
        <strain evidence="1 2">NCTC12123</strain>
    </source>
</reference>
<sequence length="36" mass="3814">MITEMNIRAGGKIALILCLSLTIVISRKISAIVLSA</sequence>
<gene>
    <name evidence="1" type="ORF">NCTC12123_03554</name>
</gene>
<protein>
    <submittedName>
        <fullName evidence="1">Uncharacterized protein</fullName>
    </submittedName>
</protein>
<accession>A0A376FFJ8</accession>
<dbReference type="EMBL" id="UFYI01000007">
    <property type="protein sequence ID" value="STD22941.1"/>
    <property type="molecule type" value="Genomic_DNA"/>
</dbReference>
<proteinExistence type="predicted"/>